<feature type="domain" description="DUF8212" evidence="3">
    <location>
        <begin position="241"/>
        <end position="429"/>
    </location>
</feature>
<organism evidence="4 5">
    <name type="scientific">Ganoderma sinense ZZ0214-1</name>
    <dbReference type="NCBI Taxonomy" id="1077348"/>
    <lineage>
        <taxon>Eukaryota</taxon>
        <taxon>Fungi</taxon>
        <taxon>Dikarya</taxon>
        <taxon>Basidiomycota</taxon>
        <taxon>Agaricomycotina</taxon>
        <taxon>Agaricomycetes</taxon>
        <taxon>Polyporales</taxon>
        <taxon>Polyporaceae</taxon>
        <taxon>Ganoderma</taxon>
    </lineage>
</organism>
<name>A0A2G8RRU2_9APHY</name>
<evidence type="ECO:0000313" key="4">
    <source>
        <dbReference type="EMBL" id="PIL24235.1"/>
    </source>
</evidence>
<evidence type="ECO:0000256" key="1">
    <source>
        <dbReference type="SAM" id="MobiDB-lite"/>
    </source>
</evidence>
<protein>
    <submittedName>
        <fullName evidence="4">Uncharacterized protein</fullName>
    </submittedName>
</protein>
<dbReference type="Proteomes" id="UP000230002">
    <property type="component" value="Unassembled WGS sequence"/>
</dbReference>
<evidence type="ECO:0000259" key="2">
    <source>
        <dbReference type="Pfam" id="PF06985"/>
    </source>
</evidence>
<dbReference type="EMBL" id="AYKW01000067">
    <property type="protein sequence ID" value="PIL24235.1"/>
    <property type="molecule type" value="Genomic_DNA"/>
</dbReference>
<dbReference type="PANTHER" id="PTHR10622">
    <property type="entry name" value="HET DOMAIN-CONTAINING PROTEIN"/>
    <property type="match status" value="1"/>
</dbReference>
<evidence type="ECO:0000313" key="5">
    <source>
        <dbReference type="Proteomes" id="UP000230002"/>
    </source>
</evidence>
<dbReference type="InterPro" id="IPR058525">
    <property type="entry name" value="DUF8212"/>
</dbReference>
<sequence length="730" mass="81286">MRLIDTRTGLFHWVDRPTEMPYAILSHVWDGDRELSFHALSRAHAEAFRSPDTFESNPNMIFDRIPGKVRDFCVFAREQGYACVWVDTCSIDKSSSAELSEAINSMYAWYQQASVCYAYLYDVNARGAPHSSFQVHEQFSNSQWHKRGWTLQELIAPRTVVFLSRDWRVLGAKDSLARIIKTITGIDTEILSHQTPLSDVSVARRMSWASRRVTRRIEDRAYSLMGIFGIHMPTIYGEGRHAFLRLQEEILKQLPDQTLFVWGPRVLLPDWTKVSLSTAQGLSQPDSPLFASDPDAFRPVGENMELTAVSHTKLAGLLGIGNLPLPRYAITGYGTRARLPTLPVGALPHREDRLLLALLGCLDGEDRVLALVLRRQSGGSQQFVVGAQVQSSATPFADSSYARLAILTLEQLEGLREDICVQDVYVSHRPSQVSSASRPAAFSEVATVVCKWPYETSNTLAAIQMAPWSLQMLAELGYRVSVAAPGTSTAPAESDRLIEVSLVSESIELCISVLPCCFKPLPHRQIYAVRQKRLRADVSYLWHDFSPPSGHLISIDTSDGELAHSADESSCQHPPSHHATNWTRVAATDALQATFSFPKPPVESASQGPTQPLWGRLRLTLRSMPGQSRFTGWEPEEDTPVFRMMLDVELMEECPQWTWGREISGVGRVRSSEDRSVCDSDSGSDSESEREEDREAQGSGRPSQADGGDSSELTRRIQSSLRMGFGRAGC</sequence>
<dbReference type="OrthoDB" id="2737685at2759"/>
<dbReference type="Pfam" id="PF26640">
    <property type="entry name" value="DUF8212"/>
    <property type="match status" value="1"/>
</dbReference>
<comment type="caution">
    <text evidence="4">The sequence shown here is derived from an EMBL/GenBank/DDBJ whole genome shotgun (WGS) entry which is preliminary data.</text>
</comment>
<keyword evidence="5" id="KW-1185">Reference proteome</keyword>
<evidence type="ECO:0000259" key="3">
    <source>
        <dbReference type="Pfam" id="PF26640"/>
    </source>
</evidence>
<feature type="domain" description="Heterokaryon incompatibility" evidence="2">
    <location>
        <begin position="22"/>
        <end position="126"/>
    </location>
</feature>
<reference evidence="4 5" key="1">
    <citation type="journal article" date="2015" name="Sci. Rep.">
        <title>Chromosome-level genome map provides insights into diverse defense mechanisms in the medicinal fungus Ganoderma sinense.</title>
        <authorList>
            <person name="Zhu Y."/>
            <person name="Xu J."/>
            <person name="Sun C."/>
            <person name="Zhou S."/>
            <person name="Xu H."/>
            <person name="Nelson D.R."/>
            <person name="Qian J."/>
            <person name="Song J."/>
            <person name="Luo H."/>
            <person name="Xiang L."/>
            <person name="Li Y."/>
            <person name="Xu Z."/>
            <person name="Ji A."/>
            <person name="Wang L."/>
            <person name="Lu S."/>
            <person name="Hayward A."/>
            <person name="Sun W."/>
            <person name="Li X."/>
            <person name="Schwartz D.C."/>
            <person name="Wang Y."/>
            <person name="Chen S."/>
        </authorList>
    </citation>
    <scope>NUCLEOTIDE SEQUENCE [LARGE SCALE GENOMIC DNA]</scope>
    <source>
        <strain evidence="4 5">ZZ0214-1</strain>
    </source>
</reference>
<dbReference type="InterPro" id="IPR010730">
    <property type="entry name" value="HET"/>
</dbReference>
<dbReference type="PANTHER" id="PTHR10622:SF10">
    <property type="entry name" value="HET DOMAIN-CONTAINING PROTEIN"/>
    <property type="match status" value="1"/>
</dbReference>
<dbReference type="AlphaFoldDB" id="A0A2G8RRU2"/>
<gene>
    <name evidence="4" type="ORF">GSI_13988</name>
</gene>
<proteinExistence type="predicted"/>
<accession>A0A2G8RRU2</accession>
<feature type="region of interest" description="Disordered" evidence="1">
    <location>
        <begin position="668"/>
        <end position="730"/>
    </location>
</feature>
<dbReference type="STRING" id="1077348.A0A2G8RRU2"/>
<dbReference type="Pfam" id="PF06985">
    <property type="entry name" value="HET"/>
    <property type="match status" value="1"/>
</dbReference>